<feature type="domain" description="Sporulation protein YpeB PepSY1 and PepSY2" evidence="2">
    <location>
        <begin position="184"/>
        <end position="372"/>
    </location>
</feature>
<organism evidence="3 4">
    <name type="scientific">Candidatus Scatomorpha intestinavium</name>
    <dbReference type="NCBI Taxonomy" id="2840922"/>
    <lineage>
        <taxon>Bacteria</taxon>
        <taxon>Bacillati</taxon>
        <taxon>Bacillota</taxon>
        <taxon>Clostridia</taxon>
        <taxon>Eubacteriales</taxon>
        <taxon>Candidatus Scatomorpha</taxon>
    </lineage>
</organism>
<dbReference type="Pfam" id="PF14620">
    <property type="entry name" value="YPEB_PepSY1-2"/>
    <property type="match status" value="1"/>
</dbReference>
<evidence type="ECO:0000259" key="2">
    <source>
        <dbReference type="Pfam" id="PF14620"/>
    </source>
</evidence>
<keyword evidence="1" id="KW-1133">Transmembrane helix</keyword>
<gene>
    <name evidence="3" type="ORF">IAB77_00920</name>
</gene>
<evidence type="ECO:0000256" key="1">
    <source>
        <dbReference type="SAM" id="Phobius"/>
    </source>
</evidence>
<protein>
    <submittedName>
        <fullName evidence="3">Germination protein YpeB</fullName>
    </submittedName>
</protein>
<dbReference type="Proteomes" id="UP000824262">
    <property type="component" value="Unassembled WGS sequence"/>
</dbReference>
<proteinExistence type="predicted"/>
<accession>A0A9D0ZC63</accession>
<name>A0A9D0ZC63_9FIRM</name>
<reference evidence="3" key="2">
    <citation type="journal article" date="2021" name="PeerJ">
        <title>Extensive microbial diversity within the chicken gut microbiome revealed by metagenomics and culture.</title>
        <authorList>
            <person name="Gilroy R."/>
            <person name="Ravi A."/>
            <person name="Getino M."/>
            <person name="Pursley I."/>
            <person name="Horton D.L."/>
            <person name="Alikhan N.F."/>
            <person name="Baker D."/>
            <person name="Gharbi K."/>
            <person name="Hall N."/>
            <person name="Watson M."/>
            <person name="Adriaenssens E.M."/>
            <person name="Foster-Nyarko E."/>
            <person name="Jarju S."/>
            <person name="Secka A."/>
            <person name="Antonio M."/>
            <person name="Oren A."/>
            <person name="Chaudhuri R.R."/>
            <person name="La Ragione R."/>
            <person name="Hildebrand F."/>
            <person name="Pallen M.J."/>
        </authorList>
    </citation>
    <scope>NUCLEOTIDE SEQUENCE</scope>
    <source>
        <strain evidence="3">ChiBcolR7-354</strain>
    </source>
</reference>
<comment type="caution">
    <text evidence="3">The sequence shown here is derived from an EMBL/GenBank/DDBJ whole genome shotgun (WGS) entry which is preliminary data.</text>
</comment>
<dbReference type="EMBL" id="DVGA01000012">
    <property type="protein sequence ID" value="HIQ77803.1"/>
    <property type="molecule type" value="Genomic_DNA"/>
</dbReference>
<dbReference type="InterPro" id="IPR014239">
    <property type="entry name" value="YpeB_PepSY1-2"/>
</dbReference>
<dbReference type="GO" id="GO:0009847">
    <property type="term" value="P:spore germination"/>
    <property type="evidence" value="ECO:0007669"/>
    <property type="project" value="InterPro"/>
</dbReference>
<reference evidence="3" key="1">
    <citation type="submission" date="2020-10" db="EMBL/GenBank/DDBJ databases">
        <authorList>
            <person name="Gilroy R."/>
        </authorList>
    </citation>
    <scope>NUCLEOTIDE SEQUENCE</scope>
    <source>
        <strain evidence="3">ChiBcolR7-354</strain>
    </source>
</reference>
<evidence type="ECO:0000313" key="3">
    <source>
        <dbReference type="EMBL" id="HIQ77803.1"/>
    </source>
</evidence>
<feature type="transmembrane region" description="Helical" evidence="1">
    <location>
        <begin position="7"/>
        <end position="29"/>
    </location>
</feature>
<dbReference type="AlphaFoldDB" id="A0A9D0ZC63"/>
<keyword evidence="1" id="KW-0812">Transmembrane</keyword>
<keyword evidence="1" id="KW-0472">Membrane</keyword>
<evidence type="ECO:0000313" key="4">
    <source>
        <dbReference type="Proteomes" id="UP000824262"/>
    </source>
</evidence>
<sequence>MKNKGKIATTIVIALLCTALIVTAGFALYERENGARAGRVGSAYGGAALGEFAMSLGELSETMDQALYATDGALLSSLCSRAAANAASALTAMSSLPGSTQELERTAGYINGTGDFLLFLSREAADGVMPDGTYSSALASLAGGIGTLADGAGRILTEHMDGALEMDEYASSPAEAEGESVGTELAALEEELPEFPAIEYDGEYSVTALEREAKYLEGKSEVSEATARAAAAEFLGVPQTRLASAGLADSTVPCYVFTVDDGDGDGRTIAVSQMGGVVIALTCAREPGSASLSLEEAAERSAAFLQRRGWEDMEAVSTVRSGATGIVTFAAVQDGVLCLPDAVSVGIALDNGEVCSFSASDYVMSHTDRAIPEPGVGEEEAAQCLPDGLEAESERLVLLETEGAQEVLAYELRCTGPAGEAVTVYADAADGRQIKIDAPRS</sequence>